<dbReference type="Proteomes" id="UP000262073">
    <property type="component" value="Chromosome"/>
</dbReference>
<evidence type="ECO:0000313" key="3">
    <source>
        <dbReference type="Proteomes" id="UP000262073"/>
    </source>
</evidence>
<keyword evidence="3" id="KW-1185">Reference proteome</keyword>
<evidence type="ECO:0000256" key="1">
    <source>
        <dbReference type="SAM" id="Phobius"/>
    </source>
</evidence>
<evidence type="ECO:0000313" key="2">
    <source>
        <dbReference type="EMBL" id="AXR08602.1"/>
    </source>
</evidence>
<keyword evidence="1" id="KW-0472">Membrane</keyword>
<proteinExistence type="predicted"/>
<name>A0A346NSU5_9ALTE</name>
<accession>A0A346NSU5</accession>
<dbReference type="KEGG" id="salm:D0Y50_19100"/>
<keyword evidence="1" id="KW-1133">Transmembrane helix</keyword>
<evidence type="ECO:0008006" key="4">
    <source>
        <dbReference type="Google" id="ProtNLM"/>
    </source>
</evidence>
<reference evidence="2 3" key="1">
    <citation type="submission" date="2018-08" db="EMBL/GenBank/DDBJ databases">
        <title>Salinimonas sediminis sp. nov., a piezophilic bacterium isolated from a deep-sea sediment sample from the New Britain Trench.</title>
        <authorList>
            <person name="Cao J."/>
        </authorList>
    </citation>
    <scope>NUCLEOTIDE SEQUENCE [LARGE SCALE GENOMIC DNA]</scope>
    <source>
        <strain evidence="2 3">N102</strain>
    </source>
</reference>
<organism evidence="2 3">
    <name type="scientific">Salinimonas sediminis</name>
    <dbReference type="NCBI Taxonomy" id="2303538"/>
    <lineage>
        <taxon>Bacteria</taxon>
        <taxon>Pseudomonadati</taxon>
        <taxon>Pseudomonadota</taxon>
        <taxon>Gammaproteobacteria</taxon>
        <taxon>Alteromonadales</taxon>
        <taxon>Alteromonadaceae</taxon>
        <taxon>Alteromonas/Salinimonas group</taxon>
        <taxon>Salinimonas</taxon>
    </lineage>
</organism>
<dbReference type="OrthoDB" id="5368544at2"/>
<dbReference type="Gene3D" id="3.40.190.10">
    <property type="entry name" value="Periplasmic binding protein-like II"/>
    <property type="match status" value="1"/>
</dbReference>
<dbReference type="EMBL" id="CP031769">
    <property type="protein sequence ID" value="AXR08602.1"/>
    <property type="molecule type" value="Genomic_DNA"/>
</dbReference>
<dbReference type="AlphaFoldDB" id="A0A346NSU5"/>
<dbReference type="SUPFAM" id="SSF53850">
    <property type="entry name" value="Periplasmic binding protein-like II"/>
    <property type="match status" value="1"/>
</dbReference>
<keyword evidence="1" id="KW-0812">Transmembrane</keyword>
<sequence length="150" mass="16995">MSGGNSWLSVLLPVVVVLLVLYATRTDASEARLQFIFHPSVPTQSLTQTQARQIFTARQQHWEDGSKIHVFVLNTDTLEHQRFCRQLLQMFPYQLERIWNQITYSGQGDPPHIVDSSQALINAVNQTPGAVGYATDTFLEDQQDNKVNPL</sequence>
<feature type="transmembrane region" description="Helical" evidence="1">
    <location>
        <begin position="6"/>
        <end position="24"/>
    </location>
</feature>
<gene>
    <name evidence="2" type="ORF">D0Y50_19100</name>
</gene>
<protein>
    <recommendedName>
        <fullName evidence="4">PBP domain-containing protein</fullName>
    </recommendedName>
</protein>